<dbReference type="Proteomes" id="UP000234323">
    <property type="component" value="Unassembled WGS sequence"/>
</dbReference>
<gene>
    <name evidence="2" type="ORF">RhiirA4_429064</name>
</gene>
<organism evidence="2 3">
    <name type="scientific">Rhizophagus irregularis</name>
    <dbReference type="NCBI Taxonomy" id="588596"/>
    <lineage>
        <taxon>Eukaryota</taxon>
        <taxon>Fungi</taxon>
        <taxon>Fungi incertae sedis</taxon>
        <taxon>Mucoromycota</taxon>
        <taxon>Glomeromycotina</taxon>
        <taxon>Glomeromycetes</taxon>
        <taxon>Glomerales</taxon>
        <taxon>Glomeraceae</taxon>
        <taxon>Rhizophagus</taxon>
    </lineage>
</organism>
<proteinExistence type="predicted"/>
<reference evidence="2 3" key="1">
    <citation type="submission" date="2015-10" db="EMBL/GenBank/DDBJ databases">
        <title>Genome analyses suggest a sexual origin of heterokaryosis in a supposedly ancient asexual fungus.</title>
        <authorList>
            <person name="Ropars J."/>
            <person name="Sedzielewska K."/>
            <person name="Noel J."/>
            <person name="Charron P."/>
            <person name="Farinelli L."/>
            <person name="Marton T."/>
            <person name="Kruger M."/>
            <person name="Pelin A."/>
            <person name="Brachmann A."/>
            <person name="Corradi N."/>
        </authorList>
    </citation>
    <scope>NUCLEOTIDE SEQUENCE [LARGE SCALE GENOMIC DNA]</scope>
    <source>
        <strain evidence="2 3">A4</strain>
    </source>
</reference>
<comment type="caution">
    <text evidence="2">The sequence shown here is derived from an EMBL/GenBank/DDBJ whole genome shotgun (WGS) entry which is preliminary data.</text>
</comment>
<sequence length="184" mass="20956">MVKPESSGSLPPPRTPPQVHRDLTNLLSTPNKRPLGNEEFQQQAVLEHVLDIENVLFKSYCEKVLLNFSHIFDIHSTMPQDIGECKYIIYLVASLFKFYETTFDYLYFDWIESHARAAKMIESSMFSGIVRVDAKATRHSDGLDVWHMEVAGLSDNASNDHIIDDAKMSPYGSIEFNSNIKESP</sequence>
<keyword evidence="3" id="KW-1185">Reference proteome</keyword>
<evidence type="ECO:0000256" key="1">
    <source>
        <dbReference type="SAM" id="MobiDB-lite"/>
    </source>
</evidence>
<feature type="region of interest" description="Disordered" evidence="1">
    <location>
        <begin position="1"/>
        <end position="35"/>
    </location>
</feature>
<evidence type="ECO:0000313" key="3">
    <source>
        <dbReference type="Proteomes" id="UP000234323"/>
    </source>
</evidence>
<dbReference type="VEuPathDB" id="FungiDB:RhiirA1_495792"/>
<protein>
    <submittedName>
        <fullName evidence="2">Uncharacterized protein</fullName>
    </submittedName>
</protein>
<name>A0A2I1HFC7_9GLOM</name>
<evidence type="ECO:0000313" key="2">
    <source>
        <dbReference type="EMBL" id="PKY57540.1"/>
    </source>
</evidence>
<dbReference type="AlphaFoldDB" id="A0A2I1HFC7"/>
<accession>A0A2I1HFC7</accession>
<dbReference type="EMBL" id="LLXI01002592">
    <property type="protein sequence ID" value="PKY57540.1"/>
    <property type="molecule type" value="Genomic_DNA"/>
</dbReference>
<dbReference type="VEuPathDB" id="FungiDB:FUN_009473"/>